<dbReference type="Proteomes" id="UP000299102">
    <property type="component" value="Unassembled WGS sequence"/>
</dbReference>
<organism evidence="1 2">
    <name type="scientific">Eumeta variegata</name>
    <name type="common">Bagworm moth</name>
    <name type="synonym">Eumeta japonica</name>
    <dbReference type="NCBI Taxonomy" id="151549"/>
    <lineage>
        <taxon>Eukaryota</taxon>
        <taxon>Metazoa</taxon>
        <taxon>Ecdysozoa</taxon>
        <taxon>Arthropoda</taxon>
        <taxon>Hexapoda</taxon>
        <taxon>Insecta</taxon>
        <taxon>Pterygota</taxon>
        <taxon>Neoptera</taxon>
        <taxon>Endopterygota</taxon>
        <taxon>Lepidoptera</taxon>
        <taxon>Glossata</taxon>
        <taxon>Ditrysia</taxon>
        <taxon>Tineoidea</taxon>
        <taxon>Psychidae</taxon>
        <taxon>Oiketicinae</taxon>
        <taxon>Eumeta</taxon>
    </lineage>
</organism>
<proteinExistence type="predicted"/>
<evidence type="ECO:0000313" key="2">
    <source>
        <dbReference type="Proteomes" id="UP000299102"/>
    </source>
</evidence>
<name>A0A4C1YZD7_EUMVA</name>
<reference evidence="1 2" key="1">
    <citation type="journal article" date="2019" name="Commun. Biol.">
        <title>The bagworm genome reveals a unique fibroin gene that provides high tensile strength.</title>
        <authorList>
            <person name="Kono N."/>
            <person name="Nakamura H."/>
            <person name="Ohtoshi R."/>
            <person name="Tomita M."/>
            <person name="Numata K."/>
            <person name="Arakawa K."/>
        </authorList>
    </citation>
    <scope>NUCLEOTIDE SEQUENCE [LARGE SCALE GENOMIC DNA]</scope>
</reference>
<dbReference type="EMBL" id="BGZK01001449">
    <property type="protein sequence ID" value="GBP80174.1"/>
    <property type="molecule type" value="Genomic_DNA"/>
</dbReference>
<keyword evidence="2" id="KW-1185">Reference proteome</keyword>
<protein>
    <submittedName>
        <fullName evidence="1">Uncharacterized protein</fullName>
    </submittedName>
</protein>
<dbReference type="AlphaFoldDB" id="A0A4C1YZD7"/>
<evidence type="ECO:0000313" key="1">
    <source>
        <dbReference type="EMBL" id="GBP80174.1"/>
    </source>
</evidence>
<comment type="caution">
    <text evidence="1">The sequence shown here is derived from an EMBL/GenBank/DDBJ whole genome shotgun (WGS) entry which is preliminary data.</text>
</comment>
<sequence length="100" mass="11085">MMSNNNETTWENDNLLLQSVRFPFKGDFLTADARAGPARRVGAARARRCCADVAATYSSDFGAAVSDPVRALFFCFPLATWRGSSAHPSRPYAWVWAETH</sequence>
<accession>A0A4C1YZD7</accession>
<gene>
    <name evidence="1" type="ORF">EVAR_97368_1</name>
</gene>